<protein>
    <recommendedName>
        <fullName evidence="5">Secreted protein</fullName>
    </recommendedName>
</protein>
<dbReference type="AlphaFoldDB" id="A0A4Y2CU16"/>
<gene>
    <name evidence="3" type="ORF">AVEN_15424_1</name>
</gene>
<keyword evidence="4" id="KW-1185">Reference proteome</keyword>
<keyword evidence="2" id="KW-0732">Signal</keyword>
<evidence type="ECO:0000256" key="1">
    <source>
        <dbReference type="SAM" id="MobiDB-lite"/>
    </source>
</evidence>
<feature type="chain" id="PRO_5021277011" description="Secreted protein" evidence="2">
    <location>
        <begin position="20"/>
        <end position="157"/>
    </location>
</feature>
<evidence type="ECO:0000256" key="2">
    <source>
        <dbReference type="SAM" id="SignalP"/>
    </source>
</evidence>
<accession>A0A4Y2CU16</accession>
<evidence type="ECO:0000313" key="3">
    <source>
        <dbReference type="EMBL" id="GBM07178.1"/>
    </source>
</evidence>
<evidence type="ECO:0000313" key="4">
    <source>
        <dbReference type="Proteomes" id="UP000499080"/>
    </source>
</evidence>
<feature type="signal peptide" evidence="2">
    <location>
        <begin position="1"/>
        <end position="19"/>
    </location>
</feature>
<comment type="caution">
    <text evidence="3">The sequence shown here is derived from an EMBL/GenBank/DDBJ whole genome shotgun (WGS) entry which is preliminary data.</text>
</comment>
<reference evidence="3 4" key="1">
    <citation type="journal article" date="2019" name="Sci. Rep.">
        <title>Orb-weaving spider Araneus ventricosus genome elucidates the spidroin gene catalogue.</title>
        <authorList>
            <person name="Kono N."/>
            <person name="Nakamura H."/>
            <person name="Ohtoshi R."/>
            <person name="Moran D.A.P."/>
            <person name="Shinohara A."/>
            <person name="Yoshida Y."/>
            <person name="Fujiwara M."/>
            <person name="Mori M."/>
            <person name="Tomita M."/>
            <person name="Arakawa K."/>
        </authorList>
    </citation>
    <scope>NUCLEOTIDE SEQUENCE [LARGE SCALE GENOMIC DNA]</scope>
</reference>
<organism evidence="3 4">
    <name type="scientific">Araneus ventricosus</name>
    <name type="common">Orbweaver spider</name>
    <name type="synonym">Epeira ventricosa</name>
    <dbReference type="NCBI Taxonomy" id="182803"/>
    <lineage>
        <taxon>Eukaryota</taxon>
        <taxon>Metazoa</taxon>
        <taxon>Ecdysozoa</taxon>
        <taxon>Arthropoda</taxon>
        <taxon>Chelicerata</taxon>
        <taxon>Arachnida</taxon>
        <taxon>Araneae</taxon>
        <taxon>Araneomorphae</taxon>
        <taxon>Entelegynae</taxon>
        <taxon>Araneoidea</taxon>
        <taxon>Araneidae</taxon>
        <taxon>Araneus</taxon>
    </lineage>
</organism>
<evidence type="ECO:0008006" key="5">
    <source>
        <dbReference type="Google" id="ProtNLM"/>
    </source>
</evidence>
<sequence length="157" mass="17548">MLNDLLSCVCLLSITLCELNPLSKGSFAHNHEASLRFALASGSPRQTESTSTDVPAYSPITRGSCNNPPFYQGTTRLRRWVQRVIPPFLYSPGRQEPAYLYSSFSSVNSRCPQWDSFAHNPLVEGRKIQDQYGQPAMPQRKRTLEAAVGRTERTPGD</sequence>
<name>A0A4Y2CU16_ARAVE</name>
<feature type="region of interest" description="Disordered" evidence="1">
    <location>
        <begin position="131"/>
        <end position="157"/>
    </location>
</feature>
<dbReference type="EMBL" id="BGPR01000239">
    <property type="protein sequence ID" value="GBM07178.1"/>
    <property type="molecule type" value="Genomic_DNA"/>
</dbReference>
<proteinExistence type="predicted"/>
<dbReference type="Proteomes" id="UP000499080">
    <property type="component" value="Unassembled WGS sequence"/>
</dbReference>